<evidence type="ECO:0000256" key="1">
    <source>
        <dbReference type="SAM" id="MobiDB-lite"/>
    </source>
</evidence>
<dbReference type="AlphaFoldDB" id="A0A9Q8VEP1"/>
<dbReference type="GeneID" id="72070618"/>
<reference evidence="2" key="1">
    <citation type="submission" date="2021-11" db="EMBL/GenBank/DDBJ databases">
        <title>Purpureocillium_takamizusanense_genome.</title>
        <authorList>
            <person name="Nguyen N.-H."/>
        </authorList>
    </citation>
    <scope>NUCLEOTIDE SEQUENCE</scope>
    <source>
        <strain evidence="2">PT3</strain>
    </source>
</reference>
<dbReference type="Proteomes" id="UP000829364">
    <property type="component" value="Chromosome 8"/>
</dbReference>
<name>A0A9Q8VEP1_9HYPO</name>
<feature type="region of interest" description="Disordered" evidence="1">
    <location>
        <begin position="33"/>
        <end position="60"/>
    </location>
</feature>
<proteinExistence type="predicted"/>
<dbReference type="OrthoDB" id="4088536at2759"/>
<organism evidence="2 3">
    <name type="scientific">Purpureocillium takamizusanense</name>
    <dbReference type="NCBI Taxonomy" id="2060973"/>
    <lineage>
        <taxon>Eukaryota</taxon>
        <taxon>Fungi</taxon>
        <taxon>Dikarya</taxon>
        <taxon>Ascomycota</taxon>
        <taxon>Pezizomycotina</taxon>
        <taxon>Sordariomycetes</taxon>
        <taxon>Hypocreomycetidae</taxon>
        <taxon>Hypocreales</taxon>
        <taxon>Ophiocordycipitaceae</taxon>
        <taxon>Purpureocillium</taxon>
    </lineage>
</organism>
<dbReference type="PANTHER" id="PTHR15492">
    <property type="entry name" value="CYCLIN D1-BINDING PROTEIN 1"/>
    <property type="match status" value="1"/>
</dbReference>
<gene>
    <name evidence="2" type="ORF">JDV02_008672</name>
</gene>
<feature type="compositionally biased region" description="Acidic residues" evidence="1">
    <location>
        <begin position="211"/>
        <end position="230"/>
    </location>
</feature>
<keyword evidence="3" id="KW-1185">Reference proteome</keyword>
<dbReference type="RefSeq" id="XP_047846299.1">
    <property type="nucleotide sequence ID" value="XM_047990292.1"/>
</dbReference>
<dbReference type="PANTHER" id="PTHR15492:SF1">
    <property type="entry name" value="CYCLIN-D1-BINDING PROTEIN 1"/>
    <property type="match status" value="1"/>
</dbReference>
<dbReference type="InterPro" id="IPR026907">
    <property type="entry name" value="GCIP-like"/>
</dbReference>
<feature type="compositionally biased region" description="Low complexity" evidence="1">
    <location>
        <begin position="42"/>
        <end position="54"/>
    </location>
</feature>
<dbReference type="GO" id="GO:0005634">
    <property type="term" value="C:nucleus"/>
    <property type="evidence" value="ECO:0007669"/>
    <property type="project" value="TreeGrafter"/>
</dbReference>
<protein>
    <submittedName>
        <fullName evidence="2">Uncharacterized protein</fullName>
    </submittedName>
</protein>
<feature type="region of interest" description="Disordered" evidence="1">
    <location>
        <begin position="209"/>
        <end position="234"/>
    </location>
</feature>
<dbReference type="KEGG" id="ptkz:JDV02_008672"/>
<evidence type="ECO:0000313" key="3">
    <source>
        <dbReference type="Proteomes" id="UP000829364"/>
    </source>
</evidence>
<accession>A0A9Q8VEP1</accession>
<sequence>MATRSLADEVASLNAIVTSALSLFSNLQDVLEQINPPPSSRPPTSSTSAPRVSRQTSPPAVDAVPLAKDCAELIKAHSAKIVLLLTHEPYSPKAAVSVITQLMQSPVAVLVTAAQGCVAEDYTLHFRTDFVVYCRLVLTRLIELFSWIPLDGCLAPASNSPNLIVGKLWSACDNIIDMAKVGVKGYIAAKIDNWRDTLKDIRVELKGWSMEEPDGAQDNEEDKDEEDDDGVNSSDEAQDLVDQLMGGPDPIPADDPHEIRPRLNVAIKRLGLIYLFYQAVVKRRIKTAPTLPPPSRGAAIDVCKRLEDALVVLEKLPDHFEAIAHALYDQDTELADTTMDICMTETSIAVQLLKSDWQGDRDDEFSKWLHKFQTQFQECGLSDGS</sequence>
<dbReference type="EMBL" id="CP086361">
    <property type="protein sequence ID" value="UNI22818.1"/>
    <property type="molecule type" value="Genomic_DNA"/>
</dbReference>
<evidence type="ECO:0000313" key="2">
    <source>
        <dbReference type="EMBL" id="UNI22818.1"/>
    </source>
</evidence>